<feature type="chain" id="PRO_5039923371" evidence="2">
    <location>
        <begin position="22"/>
        <end position="317"/>
    </location>
</feature>
<reference evidence="3" key="1">
    <citation type="submission" date="2021-03" db="EMBL/GenBank/DDBJ databases">
        <title>Chromosome level genome of the anhydrobiotic midge Polypedilum vanderplanki.</title>
        <authorList>
            <person name="Yoshida Y."/>
            <person name="Kikawada T."/>
            <person name="Gusev O."/>
        </authorList>
    </citation>
    <scope>NUCLEOTIDE SEQUENCE</scope>
    <source>
        <strain evidence="3">NIAS01</strain>
        <tissue evidence="3">Whole body or cell culture</tissue>
    </source>
</reference>
<proteinExistence type="predicted"/>
<dbReference type="Proteomes" id="UP001107558">
    <property type="component" value="Chromosome 2"/>
</dbReference>
<feature type="compositionally biased region" description="Polar residues" evidence="1">
    <location>
        <begin position="185"/>
        <end position="198"/>
    </location>
</feature>
<keyword evidence="2" id="KW-0732">Signal</keyword>
<name>A0A9J6C726_POLVA</name>
<organism evidence="3 4">
    <name type="scientific">Polypedilum vanderplanki</name>
    <name type="common">Sleeping chironomid midge</name>
    <dbReference type="NCBI Taxonomy" id="319348"/>
    <lineage>
        <taxon>Eukaryota</taxon>
        <taxon>Metazoa</taxon>
        <taxon>Ecdysozoa</taxon>
        <taxon>Arthropoda</taxon>
        <taxon>Hexapoda</taxon>
        <taxon>Insecta</taxon>
        <taxon>Pterygota</taxon>
        <taxon>Neoptera</taxon>
        <taxon>Endopterygota</taxon>
        <taxon>Diptera</taxon>
        <taxon>Nematocera</taxon>
        <taxon>Chironomoidea</taxon>
        <taxon>Chironomidae</taxon>
        <taxon>Chironominae</taxon>
        <taxon>Polypedilum</taxon>
        <taxon>Polypedilum</taxon>
    </lineage>
</organism>
<evidence type="ECO:0000256" key="2">
    <source>
        <dbReference type="SAM" id="SignalP"/>
    </source>
</evidence>
<sequence length="317" mass="35915">MVSTKVFAFVIFYCAIGHINGQNSNNFDYDGINEDHPPEDSGEKIFFKTEKRVEPQPPIIEPVILPTEGRNINTTKSNTEENFTNFTVENMNAYNENTTPHENKNFTDKEHQISVEVSNTDFTTEKITVSIETSSIVTGDDLNNITITQAKADLDNKNIKSSEKQNSIDKTTNFFKISESKTTAMSSKNAEISIQPIQPQIDKKNQRTTDLTWSTKIKNDEVKTDSNDAKTKPPERQNSNEKNKIPKQKSENKSITLSSKSNIGLSTNSYQFNNQHQTKSEDLALAQTTQNSSDKFENSTFMMSIFVFIIYSLINYL</sequence>
<evidence type="ECO:0000313" key="4">
    <source>
        <dbReference type="Proteomes" id="UP001107558"/>
    </source>
</evidence>
<evidence type="ECO:0000313" key="3">
    <source>
        <dbReference type="EMBL" id="KAG5677656.1"/>
    </source>
</evidence>
<dbReference type="EMBL" id="JADBJN010000002">
    <property type="protein sequence ID" value="KAG5677656.1"/>
    <property type="molecule type" value="Genomic_DNA"/>
</dbReference>
<feature type="signal peptide" evidence="2">
    <location>
        <begin position="1"/>
        <end position="21"/>
    </location>
</feature>
<gene>
    <name evidence="3" type="ORF">PVAND_007395</name>
</gene>
<keyword evidence="4" id="KW-1185">Reference proteome</keyword>
<accession>A0A9J6C726</accession>
<dbReference type="AlphaFoldDB" id="A0A9J6C726"/>
<feature type="compositionally biased region" description="Basic and acidic residues" evidence="1">
    <location>
        <begin position="217"/>
        <end position="252"/>
    </location>
</feature>
<evidence type="ECO:0000256" key="1">
    <source>
        <dbReference type="SAM" id="MobiDB-lite"/>
    </source>
</evidence>
<feature type="region of interest" description="Disordered" evidence="1">
    <location>
        <begin position="185"/>
        <end position="260"/>
    </location>
</feature>
<comment type="caution">
    <text evidence="3">The sequence shown here is derived from an EMBL/GenBank/DDBJ whole genome shotgun (WGS) entry which is preliminary data.</text>
</comment>
<protein>
    <submittedName>
        <fullName evidence="3">Uncharacterized protein</fullName>
    </submittedName>
</protein>